<keyword evidence="1" id="KW-0812">Transmembrane</keyword>
<evidence type="ECO:0000313" key="3">
    <source>
        <dbReference type="Proteomes" id="UP000078200"/>
    </source>
</evidence>
<keyword evidence="3" id="KW-1185">Reference proteome</keyword>
<evidence type="ECO:0000256" key="1">
    <source>
        <dbReference type="SAM" id="Phobius"/>
    </source>
</evidence>
<name>A0A1A9ULJ9_GLOAU</name>
<feature type="transmembrane region" description="Helical" evidence="1">
    <location>
        <begin position="63"/>
        <end position="82"/>
    </location>
</feature>
<sequence length="130" mass="14869">MENPLQFMLTGDTKKRDKTNKRKLMKNTTVRTHFIIAIVVMMKSAAFFAYTLLLKFSFSSSCFLSYVVFRIFVPIIDLYAVLQNQAYSCEGLELTFETRVEIATLTPLTRNLREKAILFVCPLKVAILGA</sequence>
<accession>A0A1A9ULJ9</accession>
<keyword evidence="1" id="KW-0472">Membrane</keyword>
<organism evidence="2 3">
    <name type="scientific">Glossina austeni</name>
    <name type="common">Savannah tsetse fly</name>
    <dbReference type="NCBI Taxonomy" id="7395"/>
    <lineage>
        <taxon>Eukaryota</taxon>
        <taxon>Metazoa</taxon>
        <taxon>Ecdysozoa</taxon>
        <taxon>Arthropoda</taxon>
        <taxon>Hexapoda</taxon>
        <taxon>Insecta</taxon>
        <taxon>Pterygota</taxon>
        <taxon>Neoptera</taxon>
        <taxon>Endopterygota</taxon>
        <taxon>Diptera</taxon>
        <taxon>Brachycera</taxon>
        <taxon>Muscomorpha</taxon>
        <taxon>Hippoboscoidea</taxon>
        <taxon>Glossinidae</taxon>
        <taxon>Glossina</taxon>
    </lineage>
</organism>
<dbReference type="Proteomes" id="UP000078200">
    <property type="component" value="Unassembled WGS sequence"/>
</dbReference>
<evidence type="ECO:0000313" key="2">
    <source>
        <dbReference type="EnsemblMetazoa" id="GAUT008382-PA"/>
    </source>
</evidence>
<dbReference type="EnsemblMetazoa" id="GAUT008382-RA">
    <property type="protein sequence ID" value="GAUT008382-PA"/>
    <property type="gene ID" value="GAUT008382"/>
</dbReference>
<feature type="transmembrane region" description="Helical" evidence="1">
    <location>
        <begin position="30"/>
        <end position="51"/>
    </location>
</feature>
<proteinExistence type="predicted"/>
<dbReference type="AlphaFoldDB" id="A0A1A9ULJ9"/>
<evidence type="ECO:0008006" key="4">
    <source>
        <dbReference type="Google" id="ProtNLM"/>
    </source>
</evidence>
<protein>
    <recommendedName>
        <fullName evidence="4">Transmembrane protein</fullName>
    </recommendedName>
</protein>
<reference evidence="2" key="1">
    <citation type="submission" date="2020-05" db="UniProtKB">
        <authorList>
            <consortium name="EnsemblMetazoa"/>
        </authorList>
    </citation>
    <scope>IDENTIFICATION</scope>
    <source>
        <strain evidence="2">TTRI</strain>
    </source>
</reference>
<keyword evidence="1" id="KW-1133">Transmembrane helix</keyword>
<dbReference type="VEuPathDB" id="VectorBase:GAUT008382"/>